<reference evidence="1" key="2">
    <citation type="journal article" date="2022" name="New Phytol.">
        <title>Evolutionary transition to the ectomycorrhizal habit in the genomes of a hyperdiverse lineage of mushroom-forming fungi.</title>
        <authorList>
            <person name="Looney B."/>
            <person name="Miyauchi S."/>
            <person name="Morin E."/>
            <person name="Drula E."/>
            <person name="Courty P.E."/>
            <person name="Kohler A."/>
            <person name="Kuo A."/>
            <person name="LaButti K."/>
            <person name="Pangilinan J."/>
            <person name="Lipzen A."/>
            <person name="Riley R."/>
            <person name="Andreopoulos W."/>
            <person name="He G."/>
            <person name="Johnson J."/>
            <person name="Nolan M."/>
            <person name="Tritt A."/>
            <person name="Barry K.W."/>
            <person name="Grigoriev I.V."/>
            <person name="Nagy L.G."/>
            <person name="Hibbett D."/>
            <person name="Henrissat B."/>
            <person name="Matheny P.B."/>
            <person name="Labbe J."/>
            <person name="Martin F.M."/>
        </authorList>
    </citation>
    <scope>NUCLEOTIDE SEQUENCE</scope>
    <source>
        <strain evidence="1">FP105234-sp</strain>
    </source>
</reference>
<gene>
    <name evidence="1" type="ORF">FA95DRAFT_915986</name>
</gene>
<keyword evidence="2" id="KW-1185">Reference proteome</keyword>
<organism evidence="1 2">
    <name type="scientific">Auriscalpium vulgare</name>
    <dbReference type="NCBI Taxonomy" id="40419"/>
    <lineage>
        <taxon>Eukaryota</taxon>
        <taxon>Fungi</taxon>
        <taxon>Dikarya</taxon>
        <taxon>Basidiomycota</taxon>
        <taxon>Agaricomycotina</taxon>
        <taxon>Agaricomycetes</taxon>
        <taxon>Russulales</taxon>
        <taxon>Auriscalpiaceae</taxon>
        <taxon>Auriscalpium</taxon>
    </lineage>
</organism>
<dbReference type="EMBL" id="MU276223">
    <property type="protein sequence ID" value="KAI0040146.1"/>
    <property type="molecule type" value="Genomic_DNA"/>
</dbReference>
<accession>A0ACB8R948</accession>
<sequence length="149" mass="16554">MMVAPQSEGQARGWTQAPAKLTASAHDVRHTGLVQGGPLAHFTSTRLLTMLLRPPLRKFDGCSTMSSRRSKTTVIERTPVLVRANGSVLDRCINFNLKFNVQTFKQQVLDAGHGTSMRPWYLEAEAQLRVLTAILTVFALPAEISYRMD</sequence>
<comment type="caution">
    <text evidence="1">The sequence shown here is derived from an EMBL/GenBank/DDBJ whole genome shotgun (WGS) entry which is preliminary data.</text>
</comment>
<dbReference type="Proteomes" id="UP000814033">
    <property type="component" value="Unassembled WGS sequence"/>
</dbReference>
<protein>
    <submittedName>
        <fullName evidence="1">Uncharacterized protein</fullName>
    </submittedName>
</protein>
<evidence type="ECO:0000313" key="2">
    <source>
        <dbReference type="Proteomes" id="UP000814033"/>
    </source>
</evidence>
<reference evidence="1" key="1">
    <citation type="submission" date="2021-02" db="EMBL/GenBank/DDBJ databases">
        <authorList>
            <consortium name="DOE Joint Genome Institute"/>
            <person name="Ahrendt S."/>
            <person name="Looney B.P."/>
            <person name="Miyauchi S."/>
            <person name="Morin E."/>
            <person name="Drula E."/>
            <person name="Courty P.E."/>
            <person name="Chicoki N."/>
            <person name="Fauchery L."/>
            <person name="Kohler A."/>
            <person name="Kuo A."/>
            <person name="Labutti K."/>
            <person name="Pangilinan J."/>
            <person name="Lipzen A."/>
            <person name="Riley R."/>
            <person name="Andreopoulos W."/>
            <person name="He G."/>
            <person name="Johnson J."/>
            <person name="Barry K.W."/>
            <person name="Grigoriev I.V."/>
            <person name="Nagy L."/>
            <person name="Hibbett D."/>
            <person name="Henrissat B."/>
            <person name="Matheny P.B."/>
            <person name="Labbe J."/>
            <person name="Martin F."/>
        </authorList>
    </citation>
    <scope>NUCLEOTIDE SEQUENCE</scope>
    <source>
        <strain evidence="1">FP105234-sp</strain>
    </source>
</reference>
<name>A0ACB8R948_9AGAM</name>
<proteinExistence type="predicted"/>
<evidence type="ECO:0000313" key="1">
    <source>
        <dbReference type="EMBL" id="KAI0040146.1"/>
    </source>
</evidence>